<dbReference type="Proteomes" id="UP000198635">
    <property type="component" value="Unassembled WGS sequence"/>
</dbReference>
<gene>
    <name evidence="4" type="ORF">SAMN04488082_11739</name>
</gene>
<keyword evidence="2" id="KW-0812">Transmembrane</keyword>
<evidence type="ECO:0000256" key="2">
    <source>
        <dbReference type="SAM" id="Phobius"/>
    </source>
</evidence>
<accession>A0A1I3XRA9</accession>
<dbReference type="STRING" id="52560.SAMN04488082_11739"/>
<keyword evidence="5" id="KW-1185">Reference proteome</keyword>
<dbReference type="RefSeq" id="WP_245751119.1">
    <property type="nucleotide sequence ID" value="NZ_FORX01000017.1"/>
</dbReference>
<name>A0A1I3XRA9_9BACT</name>
<evidence type="ECO:0000313" key="4">
    <source>
        <dbReference type="EMBL" id="SFK21869.1"/>
    </source>
</evidence>
<evidence type="ECO:0000256" key="1">
    <source>
        <dbReference type="SAM" id="MobiDB-lite"/>
    </source>
</evidence>
<sequence length="283" mass="30291">MTKFSFLGAIILSLGIVLLTMPDLAEARRMGGGGSFGSRPSYSKSYQKPAAPTSSQTKQAAPGASPMGGRGMFGGMLGGMLMGGLLGSLFFGGGFSGISFIDILLIGGGLFLLMRFLRSRQPATQTAGGPARVHDMNRGAWDNLRSSQQHAASTGPDYPAGFDADDFLQGAKAAYTRLQAAWDARDMNDLRQFTSEDVFAEIQAQATADPNPGKTEILLLEATLLEVKTLGNQTIATVLFDTMLREDSASAPAEQVREAWHFSRYESGGEKHWVVEGIQQLEK</sequence>
<dbReference type="PANTHER" id="PTHR41542:SF1">
    <property type="entry name" value="BLL5807 PROTEIN"/>
    <property type="match status" value="1"/>
</dbReference>
<dbReference type="InterPro" id="IPR007379">
    <property type="entry name" value="Tim44-like_dom"/>
</dbReference>
<protein>
    <submittedName>
        <fullName evidence="4">Predicted lipid-binding transport protein, Tim44 family</fullName>
    </submittedName>
</protein>
<keyword evidence="2" id="KW-1133">Transmembrane helix</keyword>
<dbReference type="EMBL" id="FORX01000017">
    <property type="protein sequence ID" value="SFK21869.1"/>
    <property type="molecule type" value="Genomic_DNA"/>
</dbReference>
<keyword evidence="2" id="KW-0472">Membrane</keyword>
<dbReference type="PANTHER" id="PTHR41542">
    <property type="entry name" value="BLL5807 PROTEIN"/>
    <property type="match status" value="1"/>
</dbReference>
<dbReference type="SMART" id="SM00978">
    <property type="entry name" value="Tim44"/>
    <property type="match status" value="1"/>
</dbReference>
<dbReference type="InterPro" id="IPR032710">
    <property type="entry name" value="NTF2-like_dom_sf"/>
</dbReference>
<reference evidence="5" key="1">
    <citation type="submission" date="2016-10" db="EMBL/GenBank/DDBJ databases">
        <authorList>
            <person name="Varghese N."/>
            <person name="Submissions S."/>
        </authorList>
    </citation>
    <scope>NUCLEOTIDE SEQUENCE [LARGE SCALE GENOMIC DNA]</scope>
    <source>
        <strain evidence="5">DSM 5918</strain>
    </source>
</reference>
<evidence type="ECO:0000313" key="5">
    <source>
        <dbReference type="Proteomes" id="UP000198635"/>
    </source>
</evidence>
<dbReference type="AlphaFoldDB" id="A0A1I3XRA9"/>
<feature type="region of interest" description="Disordered" evidence="1">
    <location>
        <begin position="35"/>
        <end position="65"/>
    </location>
</feature>
<dbReference type="Pfam" id="PF04280">
    <property type="entry name" value="Tim44"/>
    <property type="match status" value="1"/>
</dbReference>
<feature type="transmembrane region" description="Helical" evidence="2">
    <location>
        <begin position="89"/>
        <end position="113"/>
    </location>
</feature>
<dbReference type="Gene3D" id="3.10.450.240">
    <property type="match status" value="1"/>
</dbReference>
<feature type="compositionally biased region" description="Polar residues" evidence="1">
    <location>
        <begin position="42"/>
        <end position="59"/>
    </location>
</feature>
<organism evidence="4 5">
    <name type="scientific">Desulfomicrobium apsheronum</name>
    <dbReference type="NCBI Taxonomy" id="52560"/>
    <lineage>
        <taxon>Bacteria</taxon>
        <taxon>Pseudomonadati</taxon>
        <taxon>Thermodesulfobacteriota</taxon>
        <taxon>Desulfovibrionia</taxon>
        <taxon>Desulfovibrionales</taxon>
        <taxon>Desulfomicrobiaceae</taxon>
        <taxon>Desulfomicrobium</taxon>
    </lineage>
</organism>
<feature type="domain" description="Tim44-like" evidence="3">
    <location>
        <begin position="148"/>
        <end position="280"/>
    </location>
</feature>
<proteinExistence type="predicted"/>
<dbReference type="SUPFAM" id="SSF54427">
    <property type="entry name" value="NTF2-like"/>
    <property type="match status" value="1"/>
</dbReference>
<evidence type="ECO:0000259" key="3">
    <source>
        <dbReference type="SMART" id="SM00978"/>
    </source>
</evidence>